<dbReference type="AlphaFoldDB" id="K6X9K4"/>
<dbReference type="SUPFAM" id="SSF69118">
    <property type="entry name" value="AhpD-like"/>
    <property type="match status" value="1"/>
</dbReference>
<dbReference type="EMBL" id="BAHD01000021">
    <property type="protein sequence ID" value="GAB95514.1"/>
    <property type="molecule type" value="Genomic_DNA"/>
</dbReference>
<gene>
    <name evidence="2" type="ORF">KILIM_021_00540</name>
</gene>
<feature type="domain" description="Carboxymuconolactone decarboxylase-like" evidence="1">
    <location>
        <begin position="28"/>
        <end position="112"/>
    </location>
</feature>
<sequence>MLDRIERSEQVYARLFGARDPGAHEDDPELMEMLRGLIFGDVFALGDLDDATRELLTIVLLATQQTLPQLRAHTGAALNVGLPPVRVREAIYQCAPFIGFPKTLNALAVVNEVFRDRGIELPLPPQATVSPAERYEAGRAQQEPLYGTAMRDNLADLPGEFAEAVPRLLTEFGFGDLYTRTGLAVATRELLVLGVLVALGDTPAQLRSHALGNLRVGTSKETLVAAIVHAFPYVGFPRAVNALRIVKDL</sequence>
<reference evidence="2 3" key="1">
    <citation type="submission" date="2012-08" db="EMBL/GenBank/DDBJ databases">
        <title>Whole genome shotgun sequence of Kineosphaera limosa NBRC 100340.</title>
        <authorList>
            <person name="Yoshida I."/>
            <person name="Isaki S."/>
            <person name="Hosoyama A."/>
            <person name="Tsuchikane K."/>
            <person name="Katsumata H."/>
            <person name="Ando Y."/>
            <person name="Ohji S."/>
            <person name="Hamada M."/>
            <person name="Tamura T."/>
            <person name="Yamazoe A."/>
            <person name="Yamazaki S."/>
            <person name="Fujita N."/>
        </authorList>
    </citation>
    <scope>NUCLEOTIDE SEQUENCE [LARGE SCALE GENOMIC DNA]</scope>
    <source>
        <strain evidence="2 3">NBRC 100340</strain>
    </source>
</reference>
<protein>
    <submittedName>
        <fullName evidence="2">Putative decarboxylase</fullName>
    </submittedName>
</protein>
<name>K6X9K4_9MICO</name>
<dbReference type="PANTHER" id="PTHR33570:SF2">
    <property type="entry name" value="CARBOXYMUCONOLACTONE DECARBOXYLASE-LIKE DOMAIN-CONTAINING PROTEIN"/>
    <property type="match status" value="1"/>
</dbReference>
<dbReference type="Pfam" id="PF02627">
    <property type="entry name" value="CMD"/>
    <property type="match status" value="2"/>
</dbReference>
<dbReference type="eggNOG" id="COG0599">
    <property type="taxonomic scope" value="Bacteria"/>
</dbReference>
<dbReference type="Proteomes" id="UP000008366">
    <property type="component" value="Unassembled WGS sequence"/>
</dbReference>
<keyword evidence="3" id="KW-1185">Reference proteome</keyword>
<dbReference type="InterPro" id="IPR029032">
    <property type="entry name" value="AhpD-like"/>
</dbReference>
<evidence type="ECO:0000313" key="3">
    <source>
        <dbReference type="Proteomes" id="UP000008366"/>
    </source>
</evidence>
<dbReference type="GO" id="GO:0051920">
    <property type="term" value="F:peroxiredoxin activity"/>
    <property type="evidence" value="ECO:0007669"/>
    <property type="project" value="InterPro"/>
</dbReference>
<proteinExistence type="predicted"/>
<feature type="domain" description="Carboxymuconolactone decarboxylase-like" evidence="1">
    <location>
        <begin position="164"/>
        <end position="248"/>
    </location>
</feature>
<dbReference type="Gene3D" id="1.20.1290.10">
    <property type="entry name" value="AhpD-like"/>
    <property type="match status" value="1"/>
</dbReference>
<dbReference type="InterPro" id="IPR052512">
    <property type="entry name" value="4CMD/NDH-1_regulator"/>
</dbReference>
<dbReference type="RefSeq" id="WP_006592046.1">
    <property type="nucleotide sequence ID" value="NZ_BAHD01000021.1"/>
</dbReference>
<evidence type="ECO:0000313" key="2">
    <source>
        <dbReference type="EMBL" id="GAB95514.1"/>
    </source>
</evidence>
<evidence type="ECO:0000259" key="1">
    <source>
        <dbReference type="Pfam" id="PF02627"/>
    </source>
</evidence>
<accession>K6X9K4</accession>
<dbReference type="STRING" id="1184609.KILIM_021_00540"/>
<comment type="caution">
    <text evidence="2">The sequence shown here is derived from an EMBL/GenBank/DDBJ whole genome shotgun (WGS) entry which is preliminary data.</text>
</comment>
<dbReference type="PANTHER" id="PTHR33570">
    <property type="entry name" value="4-CARBOXYMUCONOLACTONE DECARBOXYLASE FAMILY PROTEIN"/>
    <property type="match status" value="1"/>
</dbReference>
<organism evidence="2 3">
    <name type="scientific">Kineosphaera limosa NBRC 100340</name>
    <dbReference type="NCBI Taxonomy" id="1184609"/>
    <lineage>
        <taxon>Bacteria</taxon>
        <taxon>Bacillati</taxon>
        <taxon>Actinomycetota</taxon>
        <taxon>Actinomycetes</taxon>
        <taxon>Micrococcales</taxon>
        <taxon>Dermatophilaceae</taxon>
        <taxon>Kineosphaera</taxon>
    </lineage>
</organism>
<dbReference type="InterPro" id="IPR003779">
    <property type="entry name" value="CMD-like"/>
</dbReference>